<dbReference type="InterPro" id="IPR000867">
    <property type="entry name" value="IGFBP-like"/>
</dbReference>
<comment type="subunit">
    <text evidence="8">Interacts (via C-terminal domain) with PHB2.</text>
</comment>
<evidence type="ECO:0000313" key="16">
    <source>
        <dbReference type="Proteomes" id="UP001501940"/>
    </source>
</evidence>
<proteinExistence type="predicted"/>
<protein>
    <recommendedName>
        <fullName evidence="9">Insulin-like growth factor-binding protein 6</fullName>
    </recommendedName>
</protein>
<feature type="domain" description="IGFBP N-terminal" evidence="14">
    <location>
        <begin position="45"/>
        <end position="116"/>
    </location>
</feature>
<keyword evidence="4 10" id="KW-1015">Disulfide bond</keyword>
<dbReference type="InterPro" id="IPR036857">
    <property type="entry name" value="Thyroglobulin_1_sf"/>
</dbReference>
<evidence type="ECO:0000256" key="9">
    <source>
        <dbReference type="ARBA" id="ARBA00071228"/>
    </source>
</evidence>
<keyword evidence="16" id="KW-1185">Reference proteome</keyword>
<feature type="signal peptide" evidence="12">
    <location>
        <begin position="1"/>
        <end position="19"/>
    </location>
</feature>
<evidence type="ECO:0000256" key="12">
    <source>
        <dbReference type="SAM" id="SignalP"/>
    </source>
</evidence>
<keyword evidence="5" id="KW-0325">Glycoprotein</keyword>
<comment type="caution">
    <text evidence="10">Lacks conserved residue(s) required for the propagation of feature annotation.</text>
</comment>
<feature type="region of interest" description="Disordered" evidence="11">
    <location>
        <begin position="116"/>
        <end position="139"/>
    </location>
</feature>
<dbReference type="CDD" id="cd00191">
    <property type="entry name" value="TY"/>
    <property type="match status" value="1"/>
</dbReference>
<feature type="domain" description="Thyroglobulin type-1" evidence="13">
    <location>
        <begin position="140"/>
        <end position="214"/>
    </location>
</feature>
<evidence type="ECO:0000256" key="10">
    <source>
        <dbReference type="PROSITE-ProRule" id="PRU00500"/>
    </source>
</evidence>
<name>A0AAQ5XFK0_AMPOC</name>
<comment type="function">
    <text evidence="7">IGF-binding proteins prolong the half-life of the IGFs and have been shown to either inhibit or stimulate the growth promoting effects of the IGFs on cell culture. They alter the interaction of IGFs with their cell surface receptors. Activates the MAPK signaling pathway and induces cell migration.</text>
</comment>
<dbReference type="InterPro" id="IPR022326">
    <property type="entry name" value="IGFBP-6"/>
</dbReference>
<feature type="region of interest" description="Disordered" evidence="11">
    <location>
        <begin position="29"/>
        <end position="71"/>
    </location>
</feature>
<dbReference type="InterPro" id="IPR022321">
    <property type="entry name" value="IGFBP_1-6_chordata"/>
</dbReference>
<dbReference type="FunFam" id="4.10.40.20:FF:000005">
    <property type="entry name" value="Insulin-like growth factor-binding protein 6"/>
    <property type="match status" value="1"/>
</dbReference>
<evidence type="ECO:0000313" key="15">
    <source>
        <dbReference type="Ensembl" id="ENSAOCP00000038416.1"/>
    </source>
</evidence>
<dbReference type="InterPro" id="IPR009030">
    <property type="entry name" value="Growth_fac_rcpt_cys_sf"/>
</dbReference>
<evidence type="ECO:0000256" key="4">
    <source>
        <dbReference type="ARBA" id="ARBA00023157"/>
    </source>
</evidence>
<dbReference type="PROSITE" id="PS00484">
    <property type="entry name" value="THYROGLOBULIN_1_1"/>
    <property type="match status" value="1"/>
</dbReference>
<feature type="disulfide bond" evidence="10">
    <location>
        <begin position="194"/>
        <end position="214"/>
    </location>
</feature>
<organism evidence="15 16">
    <name type="scientific">Amphiprion ocellaris</name>
    <name type="common">Clown anemonefish</name>
    <dbReference type="NCBI Taxonomy" id="80972"/>
    <lineage>
        <taxon>Eukaryota</taxon>
        <taxon>Metazoa</taxon>
        <taxon>Chordata</taxon>
        <taxon>Craniata</taxon>
        <taxon>Vertebrata</taxon>
        <taxon>Euteleostomi</taxon>
        <taxon>Actinopterygii</taxon>
        <taxon>Neopterygii</taxon>
        <taxon>Teleostei</taxon>
        <taxon>Neoteleostei</taxon>
        <taxon>Acanthomorphata</taxon>
        <taxon>Ovalentaria</taxon>
        <taxon>Pomacentridae</taxon>
        <taxon>Amphiprion</taxon>
    </lineage>
</organism>
<sequence length="217" mass="23723">KLVLCCVSLDLHLSPLALQGTQPAKHQRRSYCIGRRRKKKKGGRETEVCPSCRDPLGAGRPPRDHNAAGSTSVLASGEPCGVYTLSCAKGLRCVPPPREHSPLQALLQGRGICAKHSRTSPTERPHPTGPHPSHSGDIEKAPCRKLLNSVLRGLELTIFQSDRDIYIPNCDTRGFYRKKQCRSSKGMQRGHCWCVDELGTPVPSRATEDGTLPCDGE</sequence>
<evidence type="ECO:0000256" key="2">
    <source>
        <dbReference type="ARBA" id="ARBA00022525"/>
    </source>
</evidence>
<dbReference type="PROSITE" id="PS51323">
    <property type="entry name" value="IGFBP_N_2"/>
    <property type="match status" value="1"/>
</dbReference>
<dbReference type="GO" id="GO:0001968">
    <property type="term" value="F:fibronectin binding"/>
    <property type="evidence" value="ECO:0007669"/>
    <property type="project" value="TreeGrafter"/>
</dbReference>
<dbReference type="Ensembl" id="ENSAOCT00000072225.1">
    <property type="protein sequence ID" value="ENSAOCP00000038416.1"/>
    <property type="gene ID" value="ENSAOCG00000028760.1"/>
</dbReference>
<feature type="chain" id="PRO_5044017541" description="Insulin-like growth factor-binding protein 6" evidence="12">
    <location>
        <begin position="20"/>
        <end position="217"/>
    </location>
</feature>
<dbReference type="SUPFAM" id="SSF57610">
    <property type="entry name" value="Thyroglobulin type-1 domain"/>
    <property type="match status" value="1"/>
</dbReference>
<dbReference type="GO" id="GO:0043567">
    <property type="term" value="P:regulation of insulin-like growth factor receptor signaling pathway"/>
    <property type="evidence" value="ECO:0007669"/>
    <property type="project" value="TreeGrafter"/>
</dbReference>
<dbReference type="SUPFAM" id="SSF57184">
    <property type="entry name" value="Growth factor receptor domain"/>
    <property type="match status" value="1"/>
</dbReference>
<dbReference type="AlphaFoldDB" id="A0AAQ5XFK0"/>
<comment type="subcellular location">
    <subcellularLocation>
        <location evidence="1">Secreted</location>
    </subcellularLocation>
</comment>
<evidence type="ECO:0000256" key="7">
    <source>
        <dbReference type="ARBA" id="ARBA00056428"/>
    </source>
</evidence>
<accession>A0AAQ5XFK0</accession>
<keyword evidence="2" id="KW-0964">Secreted</keyword>
<evidence type="ECO:0000256" key="5">
    <source>
        <dbReference type="ARBA" id="ARBA00023180"/>
    </source>
</evidence>
<dbReference type="PROSITE" id="PS51162">
    <property type="entry name" value="THYROGLOBULIN_1_2"/>
    <property type="match status" value="1"/>
</dbReference>
<evidence type="ECO:0000256" key="11">
    <source>
        <dbReference type="SAM" id="MobiDB-lite"/>
    </source>
</evidence>
<dbReference type="PRINTS" id="PR01976">
    <property type="entry name" value="IGFBPFAMILY"/>
</dbReference>
<dbReference type="Proteomes" id="UP001501940">
    <property type="component" value="Chromosome 8"/>
</dbReference>
<reference evidence="15" key="3">
    <citation type="submission" date="2025-09" db="UniProtKB">
        <authorList>
            <consortium name="Ensembl"/>
        </authorList>
    </citation>
    <scope>IDENTIFICATION</scope>
</reference>
<dbReference type="GO" id="GO:0005615">
    <property type="term" value="C:extracellular space"/>
    <property type="evidence" value="ECO:0007669"/>
    <property type="project" value="TreeGrafter"/>
</dbReference>
<evidence type="ECO:0000259" key="14">
    <source>
        <dbReference type="PROSITE" id="PS51323"/>
    </source>
</evidence>
<evidence type="ECO:0000256" key="1">
    <source>
        <dbReference type="ARBA" id="ARBA00004613"/>
    </source>
</evidence>
<reference evidence="15 16" key="1">
    <citation type="submission" date="2022-01" db="EMBL/GenBank/DDBJ databases">
        <title>A chromosome-scale genome assembly of the false clownfish, Amphiprion ocellaris.</title>
        <authorList>
            <person name="Ryu T."/>
        </authorList>
    </citation>
    <scope>NUCLEOTIDE SEQUENCE [LARGE SCALE GENOMIC DNA]</scope>
</reference>
<dbReference type="Gene3D" id="4.10.800.10">
    <property type="entry name" value="Thyroglobulin type-1"/>
    <property type="match status" value="1"/>
</dbReference>
<dbReference type="GO" id="GO:0031995">
    <property type="term" value="F:insulin-like growth factor II binding"/>
    <property type="evidence" value="ECO:0007669"/>
    <property type="project" value="TreeGrafter"/>
</dbReference>
<reference evidence="15" key="2">
    <citation type="submission" date="2025-08" db="UniProtKB">
        <authorList>
            <consortium name="Ensembl"/>
        </authorList>
    </citation>
    <scope>IDENTIFICATION</scope>
</reference>
<dbReference type="InterPro" id="IPR000716">
    <property type="entry name" value="Thyroglobulin_1"/>
</dbReference>
<feature type="compositionally biased region" description="Basic residues" evidence="11">
    <location>
        <begin position="29"/>
        <end position="42"/>
    </location>
</feature>
<dbReference type="PANTHER" id="PTHR11551:SF27">
    <property type="entry name" value="INSULIN-LIKE GROWTH FACTOR BINDING PROTEIN 6A PRECURSOR-RELATED"/>
    <property type="match status" value="1"/>
</dbReference>
<dbReference type="SMART" id="SM00211">
    <property type="entry name" value="TY"/>
    <property type="match status" value="1"/>
</dbReference>
<dbReference type="PANTHER" id="PTHR11551">
    <property type="entry name" value="INSULIN-LIKE GROWTH FACTOR BINDING PROTEIN"/>
    <property type="match status" value="1"/>
</dbReference>
<evidence type="ECO:0000256" key="8">
    <source>
        <dbReference type="ARBA" id="ARBA00063214"/>
    </source>
</evidence>
<evidence type="ECO:0000259" key="13">
    <source>
        <dbReference type="PROSITE" id="PS51162"/>
    </source>
</evidence>
<dbReference type="GO" id="GO:0031994">
    <property type="term" value="F:insulin-like growth factor I binding"/>
    <property type="evidence" value="ECO:0007669"/>
    <property type="project" value="TreeGrafter"/>
</dbReference>
<dbReference type="PRINTS" id="PR01982">
    <property type="entry name" value="IGFBPFAMILY6"/>
</dbReference>
<evidence type="ECO:0000256" key="6">
    <source>
        <dbReference type="ARBA" id="ARBA00023183"/>
    </source>
</evidence>
<dbReference type="Gene3D" id="4.10.40.20">
    <property type="match status" value="1"/>
</dbReference>
<keyword evidence="6" id="KW-0340">Growth factor binding</keyword>
<dbReference type="GeneTree" id="ENSGT00940000160528"/>
<dbReference type="SMART" id="SM00121">
    <property type="entry name" value="IB"/>
    <property type="match status" value="1"/>
</dbReference>
<dbReference type="FunFam" id="4.10.800.10:FF:000010">
    <property type="entry name" value="Insulin-like growth factor binding protein 6"/>
    <property type="match status" value="1"/>
</dbReference>
<dbReference type="Pfam" id="PF00086">
    <property type="entry name" value="Thyroglobulin_1"/>
    <property type="match status" value="1"/>
</dbReference>
<evidence type="ECO:0000256" key="3">
    <source>
        <dbReference type="ARBA" id="ARBA00022729"/>
    </source>
</evidence>
<keyword evidence="3 12" id="KW-0732">Signal</keyword>